<proteinExistence type="predicted"/>
<evidence type="ECO:0000313" key="3">
    <source>
        <dbReference type="EMBL" id="CAB4919021.1"/>
    </source>
</evidence>
<organism evidence="3">
    <name type="scientific">freshwater metagenome</name>
    <dbReference type="NCBI Taxonomy" id="449393"/>
    <lineage>
        <taxon>unclassified sequences</taxon>
        <taxon>metagenomes</taxon>
        <taxon>ecological metagenomes</taxon>
    </lineage>
</organism>
<name>A0A6J7HDF6_9ZZZZ</name>
<reference evidence="3" key="1">
    <citation type="submission" date="2020-05" db="EMBL/GenBank/DDBJ databases">
        <authorList>
            <person name="Chiriac C."/>
            <person name="Salcher M."/>
            <person name="Ghai R."/>
            <person name="Kavagutti S V."/>
        </authorList>
    </citation>
    <scope>NUCLEOTIDE SEQUENCE</scope>
</reference>
<dbReference type="AlphaFoldDB" id="A0A6J7HDF6"/>
<accession>A0A6J7HDF6</accession>
<keyword evidence="2" id="KW-0812">Transmembrane</keyword>
<dbReference type="EMBL" id="CAFBMW010000003">
    <property type="protein sequence ID" value="CAB4919021.1"/>
    <property type="molecule type" value="Genomic_DNA"/>
</dbReference>
<keyword evidence="2" id="KW-1133">Transmembrane helix</keyword>
<feature type="transmembrane region" description="Helical" evidence="2">
    <location>
        <begin position="71"/>
        <end position="90"/>
    </location>
</feature>
<evidence type="ECO:0000256" key="1">
    <source>
        <dbReference type="SAM" id="MobiDB-lite"/>
    </source>
</evidence>
<sequence>MTDSPRPTPEQEAVRRLLAESRHDGPTPPEVVARLDEALASLVAQRGTDPLVSDEPVPAPVTDLGARRRRLASVGLLAAAAVVVAGVALGQALPRSGDDTAGGGDAATADRESSLAESAQPDADDDSAAGSAETAPESLKSTMVAPDAGLPTLSSADPTLDQQVADLREDVARYQLGSTDALGRCELPATGSVRRLAAQVDGQAGALVFQRPDGAAQQVAVYVCGVPEPVRTLTLPAP</sequence>
<evidence type="ECO:0000256" key="2">
    <source>
        <dbReference type="SAM" id="Phobius"/>
    </source>
</evidence>
<feature type="region of interest" description="Disordered" evidence="1">
    <location>
        <begin position="93"/>
        <end position="157"/>
    </location>
</feature>
<protein>
    <submittedName>
        <fullName evidence="3">Unannotated protein</fullName>
    </submittedName>
</protein>
<keyword evidence="2" id="KW-0472">Membrane</keyword>
<gene>
    <name evidence="3" type="ORF">UFOPK3662_00487</name>
</gene>